<dbReference type="EMBL" id="JBHTIU010000092">
    <property type="protein sequence ID" value="MFD0871877.1"/>
    <property type="molecule type" value="Genomic_DNA"/>
</dbReference>
<reference evidence="3" key="1">
    <citation type="journal article" date="2019" name="Int. J. Syst. Evol. Microbiol.">
        <title>The Global Catalogue of Microorganisms (GCM) 10K type strain sequencing project: providing services to taxonomists for standard genome sequencing and annotation.</title>
        <authorList>
            <consortium name="The Broad Institute Genomics Platform"/>
            <consortium name="The Broad Institute Genome Sequencing Center for Infectious Disease"/>
            <person name="Wu L."/>
            <person name="Ma J."/>
        </authorList>
    </citation>
    <scope>NUCLEOTIDE SEQUENCE [LARGE SCALE GENOMIC DNA]</scope>
    <source>
        <strain evidence="3">CCUG 57263</strain>
    </source>
</reference>
<organism evidence="2 3">
    <name type="scientific">Paenibacillus residui</name>
    <dbReference type="NCBI Taxonomy" id="629724"/>
    <lineage>
        <taxon>Bacteria</taxon>
        <taxon>Bacillati</taxon>
        <taxon>Bacillota</taxon>
        <taxon>Bacilli</taxon>
        <taxon>Bacillales</taxon>
        <taxon>Paenibacillaceae</taxon>
        <taxon>Paenibacillus</taxon>
    </lineage>
</organism>
<proteinExistence type="predicted"/>
<dbReference type="Pfam" id="PF14398">
    <property type="entry name" value="ATPgrasp_YheCD"/>
    <property type="match status" value="1"/>
</dbReference>
<name>A0ABW3DH87_9BACL</name>
<feature type="compositionally biased region" description="Basic and acidic residues" evidence="1">
    <location>
        <begin position="388"/>
        <end position="405"/>
    </location>
</feature>
<dbReference type="Gene3D" id="3.30.470.20">
    <property type="entry name" value="ATP-grasp fold, B domain"/>
    <property type="match status" value="1"/>
</dbReference>
<dbReference type="RefSeq" id="WP_379291081.1">
    <property type="nucleotide sequence ID" value="NZ_JBHTIU010000092.1"/>
</dbReference>
<sequence length="405" mass="46989">MTQATLGIMTLYVGNRQIEELHVYRKLCVLGNKLGLSVMIFTPEDVASSKKLIHALIYDSGQRKWLRKWMPFPKLIYDRCRFQRTYRFQQLKQFRAKYGHLKFLNLPMNHKWGNHRLLAGNPKIAEHLPETVRYQQKEDLFRFLRKYPLVYLKPEDGTGGRGIISLRRTEGGRFLLRGRNRQRKIIEPLLLSPEQIPVKLSDWNLKKHYLIQQGIDITLPDGRVHDFRLLIQKNGHGEWEVTGCAGRIGPSRSVTSNLHGGGSAASMEALLRKRFDADKVKAIRDSMTSLSHEVVRHLERHFKQLCEMALDIAVDRKGKVWLLEVNPKPSREVFHRIGQHQTYLKALRRPLEYAIWLHNNELEKPKSHATTNTERPDNGKGDAFVSMNHEEPGKSDEDMKPKMSG</sequence>
<keyword evidence="3" id="KW-1185">Reference proteome</keyword>
<comment type="caution">
    <text evidence="2">The sequence shown here is derived from an EMBL/GenBank/DDBJ whole genome shotgun (WGS) entry which is preliminary data.</text>
</comment>
<evidence type="ECO:0000313" key="2">
    <source>
        <dbReference type="EMBL" id="MFD0871877.1"/>
    </source>
</evidence>
<dbReference type="InterPro" id="IPR026838">
    <property type="entry name" value="YheC/D"/>
</dbReference>
<protein>
    <submittedName>
        <fullName evidence="2">YheC/YheD family protein</fullName>
    </submittedName>
</protein>
<dbReference type="SUPFAM" id="SSF56059">
    <property type="entry name" value="Glutathione synthetase ATP-binding domain-like"/>
    <property type="match status" value="1"/>
</dbReference>
<evidence type="ECO:0000256" key="1">
    <source>
        <dbReference type="SAM" id="MobiDB-lite"/>
    </source>
</evidence>
<feature type="region of interest" description="Disordered" evidence="1">
    <location>
        <begin position="365"/>
        <end position="405"/>
    </location>
</feature>
<gene>
    <name evidence="2" type="ORF">ACFQ03_22370</name>
</gene>
<evidence type="ECO:0000313" key="3">
    <source>
        <dbReference type="Proteomes" id="UP001597120"/>
    </source>
</evidence>
<dbReference type="Proteomes" id="UP001597120">
    <property type="component" value="Unassembled WGS sequence"/>
</dbReference>
<accession>A0ABW3DH87</accession>